<accession>A0A426Z3G8</accession>
<evidence type="ECO:0000256" key="4">
    <source>
        <dbReference type="SAM" id="MobiDB-lite"/>
    </source>
</evidence>
<dbReference type="AlphaFoldDB" id="A0A426Z3G8"/>
<proteinExistence type="inferred from homology"/>
<gene>
    <name evidence="5" type="ORF">B296_00046546</name>
</gene>
<organism evidence="5 6">
    <name type="scientific">Ensete ventricosum</name>
    <name type="common">Abyssinian banana</name>
    <name type="synonym">Musa ensete</name>
    <dbReference type="NCBI Taxonomy" id="4639"/>
    <lineage>
        <taxon>Eukaryota</taxon>
        <taxon>Viridiplantae</taxon>
        <taxon>Streptophyta</taxon>
        <taxon>Embryophyta</taxon>
        <taxon>Tracheophyta</taxon>
        <taxon>Spermatophyta</taxon>
        <taxon>Magnoliopsida</taxon>
        <taxon>Liliopsida</taxon>
        <taxon>Zingiberales</taxon>
        <taxon>Musaceae</taxon>
        <taxon>Ensete</taxon>
    </lineage>
</organism>
<keyword evidence="2" id="KW-0808">Transferase</keyword>
<sequence>MVRHHQGHRTRGPPFLDRSLLLPRSPPSVRFPHVEFKRYATGIHTSADMPPVSTAILEITAVQILALKRSCAATTPSPRRITTYEAVAAHVWRQACMARRLDAHSKTRVYITTGRLRPPLPEGYIGNVIFPSVAIAAVGDVASEPPGDVASRIHRATAIVDDEYLRSALDFLEMGGGREEPRAVGGQLHLGGSFDHMLDVAAELRGRLRVGEAGVHGTGIHVLRWPVLRHAQATGQGVGRFGGRLDGGGVHGLLQGAILRLQLRSVHRLVWSCRCSVWIP</sequence>
<evidence type="ECO:0000313" key="6">
    <source>
        <dbReference type="Proteomes" id="UP000287651"/>
    </source>
</evidence>
<evidence type="ECO:0000256" key="2">
    <source>
        <dbReference type="ARBA" id="ARBA00022679"/>
    </source>
</evidence>
<comment type="caution">
    <text evidence="5">The sequence shown here is derived from an EMBL/GenBank/DDBJ whole genome shotgun (WGS) entry which is preliminary data.</text>
</comment>
<dbReference type="EMBL" id="AMZH03008643">
    <property type="protein sequence ID" value="RRT58501.1"/>
    <property type="molecule type" value="Genomic_DNA"/>
</dbReference>
<name>A0A426Z3G8_ENSVE</name>
<evidence type="ECO:0000313" key="5">
    <source>
        <dbReference type="EMBL" id="RRT58501.1"/>
    </source>
</evidence>
<dbReference type="Pfam" id="PF02458">
    <property type="entry name" value="Transferase"/>
    <property type="match status" value="1"/>
</dbReference>
<dbReference type="GO" id="GO:0016747">
    <property type="term" value="F:acyltransferase activity, transferring groups other than amino-acyl groups"/>
    <property type="evidence" value="ECO:0007669"/>
    <property type="project" value="TreeGrafter"/>
</dbReference>
<evidence type="ECO:0000256" key="3">
    <source>
        <dbReference type="ARBA" id="ARBA00023315"/>
    </source>
</evidence>
<dbReference type="InterPro" id="IPR023213">
    <property type="entry name" value="CAT-like_dom_sf"/>
</dbReference>
<dbReference type="PANTHER" id="PTHR31642">
    <property type="entry name" value="TRICHOTHECENE 3-O-ACETYLTRANSFERASE"/>
    <property type="match status" value="1"/>
</dbReference>
<feature type="region of interest" description="Disordered" evidence="4">
    <location>
        <begin position="1"/>
        <end position="21"/>
    </location>
</feature>
<dbReference type="Gene3D" id="3.30.559.10">
    <property type="entry name" value="Chloramphenicol acetyltransferase-like domain"/>
    <property type="match status" value="1"/>
</dbReference>
<reference evidence="5 6" key="1">
    <citation type="journal article" date="2014" name="Agronomy (Basel)">
        <title>A Draft Genome Sequence for Ensete ventricosum, the Drought-Tolerant Tree Against Hunger.</title>
        <authorList>
            <person name="Harrison J."/>
            <person name="Moore K.A."/>
            <person name="Paszkiewicz K."/>
            <person name="Jones T."/>
            <person name="Grant M."/>
            <person name="Ambacheew D."/>
            <person name="Muzemil S."/>
            <person name="Studholme D.J."/>
        </authorList>
    </citation>
    <scope>NUCLEOTIDE SEQUENCE [LARGE SCALE GENOMIC DNA]</scope>
</reference>
<feature type="compositionally biased region" description="Basic residues" evidence="4">
    <location>
        <begin position="1"/>
        <end position="11"/>
    </location>
</feature>
<comment type="similarity">
    <text evidence="1">Belongs to the plant acyltransferase family.</text>
</comment>
<protein>
    <submittedName>
        <fullName evidence="5">Uncharacterized protein</fullName>
    </submittedName>
</protein>
<dbReference type="PANTHER" id="PTHR31642:SF11">
    <property type="entry name" value="SHIKIMATE O-HYDROXYCINNAMOYLTRANSFERASE"/>
    <property type="match status" value="1"/>
</dbReference>
<keyword evidence="3" id="KW-0012">Acyltransferase</keyword>
<evidence type="ECO:0000256" key="1">
    <source>
        <dbReference type="ARBA" id="ARBA00009861"/>
    </source>
</evidence>
<dbReference type="Proteomes" id="UP000287651">
    <property type="component" value="Unassembled WGS sequence"/>
</dbReference>
<dbReference type="InterPro" id="IPR050317">
    <property type="entry name" value="Plant_Fungal_Acyltransferase"/>
</dbReference>